<sequence length="30" mass="3483">MEGEEITSRMKIWTTITLICKLQQVGCRDV</sequence>
<reference evidence="1" key="1">
    <citation type="submission" date="2014-09" db="EMBL/GenBank/DDBJ databases">
        <authorList>
            <person name="Magalhaes I.L.F."/>
            <person name="Oliveira U."/>
            <person name="Santos F.R."/>
            <person name="Vidigal T.H.D.A."/>
            <person name="Brescovit A.D."/>
            <person name="Santos A.J."/>
        </authorList>
    </citation>
    <scope>NUCLEOTIDE SEQUENCE</scope>
    <source>
        <tissue evidence="1">Shoot tissue taken approximately 20 cm above the soil surface</tissue>
    </source>
</reference>
<evidence type="ECO:0000313" key="1">
    <source>
        <dbReference type="EMBL" id="JAD15989.1"/>
    </source>
</evidence>
<dbReference type="EMBL" id="GBRH01281906">
    <property type="protein sequence ID" value="JAD15989.1"/>
    <property type="molecule type" value="Transcribed_RNA"/>
</dbReference>
<accession>A0A0A8XQ70</accession>
<protein>
    <submittedName>
        <fullName evidence="1">Uncharacterized protein</fullName>
    </submittedName>
</protein>
<dbReference type="AlphaFoldDB" id="A0A0A8XQ70"/>
<organism evidence="1">
    <name type="scientific">Arundo donax</name>
    <name type="common">Giant reed</name>
    <name type="synonym">Donax arundinaceus</name>
    <dbReference type="NCBI Taxonomy" id="35708"/>
    <lineage>
        <taxon>Eukaryota</taxon>
        <taxon>Viridiplantae</taxon>
        <taxon>Streptophyta</taxon>
        <taxon>Embryophyta</taxon>
        <taxon>Tracheophyta</taxon>
        <taxon>Spermatophyta</taxon>
        <taxon>Magnoliopsida</taxon>
        <taxon>Liliopsida</taxon>
        <taxon>Poales</taxon>
        <taxon>Poaceae</taxon>
        <taxon>PACMAD clade</taxon>
        <taxon>Arundinoideae</taxon>
        <taxon>Arundineae</taxon>
        <taxon>Arundo</taxon>
    </lineage>
</organism>
<reference evidence="1" key="2">
    <citation type="journal article" date="2015" name="Data Brief">
        <title>Shoot transcriptome of the giant reed, Arundo donax.</title>
        <authorList>
            <person name="Barrero R.A."/>
            <person name="Guerrero F.D."/>
            <person name="Moolhuijzen P."/>
            <person name="Goolsby J.A."/>
            <person name="Tidwell J."/>
            <person name="Bellgard S.E."/>
            <person name="Bellgard M.I."/>
        </authorList>
    </citation>
    <scope>NUCLEOTIDE SEQUENCE</scope>
    <source>
        <tissue evidence="1">Shoot tissue taken approximately 20 cm above the soil surface</tissue>
    </source>
</reference>
<proteinExistence type="predicted"/>
<name>A0A0A8XQ70_ARUDO</name>